<dbReference type="PROSITE" id="PS50829">
    <property type="entry name" value="GYF"/>
    <property type="match status" value="1"/>
</dbReference>
<organism evidence="3">
    <name type="scientific">Trepomonas sp. PC1</name>
    <dbReference type="NCBI Taxonomy" id="1076344"/>
    <lineage>
        <taxon>Eukaryota</taxon>
        <taxon>Metamonada</taxon>
        <taxon>Diplomonadida</taxon>
        <taxon>Hexamitidae</taxon>
        <taxon>Hexamitinae</taxon>
        <taxon>Trepomonas</taxon>
    </lineage>
</organism>
<evidence type="ECO:0000256" key="1">
    <source>
        <dbReference type="SAM" id="Coils"/>
    </source>
</evidence>
<keyword evidence="1" id="KW-0175">Coiled coil</keyword>
<reference evidence="3" key="1">
    <citation type="submission" date="2015-07" db="EMBL/GenBank/DDBJ databases">
        <title>Adaptation to a free-living lifestyle via gene acquisitions in the diplomonad Trepomonas sp. PC1.</title>
        <authorList>
            <person name="Xu F."/>
            <person name="Jerlstrom-Hultqvist J."/>
            <person name="Kolisko M."/>
            <person name="Simpson A.G.B."/>
            <person name="Roger A.J."/>
            <person name="Svard S.G."/>
            <person name="Andersson J.O."/>
        </authorList>
    </citation>
    <scope>NUCLEOTIDE SEQUENCE</scope>
    <source>
        <strain evidence="3">PC1</strain>
    </source>
</reference>
<sequence>IYELTKKNGVQFVEIIDFFISKHILDPGIVTKLLVNAANSANGAWAQVARKALERQNKSPQSQLNIQHYHQRVDQNLADKDSQREVNNLREQLQQRDEQLVLLRALVKTQSLQLQQQSEEIEVLNKQIQNLTNETCEPQPRPGQGIIAKTNSKAQQVNQQVEINQLTLKTQESDETKPVYVANPQWTYLDAQQNVQGPFDQAKMLKWFSTNKIPA</sequence>
<name>A0A146K4K2_9EUKA</name>
<accession>A0A146K4K2</accession>
<feature type="non-terminal residue" evidence="3">
    <location>
        <position position="1"/>
    </location>
</feature>
<dbReference type="InterPro" id="IPR003169">
    <property type="entry name" value="GYF"/>
</dbReference>
<dbReference type="Pfam" id="PF02213">
    <property type="entry name" value="GYF"/>
    <property type="match status" value="1"/>
</dbReference>
<evidence type="ECO:0000313" key="3">
    <source>
        <dbReference type="EMBL" id="JAP91833.1"/>
    </source>
</evidence>
<proteinExistence type="predicted"/>
<dbReference type="SUPFAM" id="SSF55277">
    <property type="entry name" value="GYF domain"/>
    <property type="match status" value="1"/>
</dbReference>
<protein>
    <recommendedName>
        <fullName evidence="2">GYF domain-containing protein</fullName>
    </recommendedName>
</protein>
<feature type="non-terminal residue" evidence="3">
    <location>
        <position position="215"/>
    </location>
</feature>
<dbReference type="InterPro" id="IPR035445">
    <property type="entry name" value="GYF-like_dom_sf"/>
</dbReference>
<dbReference type="EMBL" id="GDID01004773">
    <property type="protein sequence ID" value="JAP91833.1"/>
    <property type="molecule type" value="Transcribed_RNA"/>
</dbReference>
<evidence type="ECO:0000259" key="2">
    <source>
        <dbReference type="PROSITE" id="PS50829"/>
    </source>
</evidence>
<gene>
    <name evidence="3" type="ORF">TPC1_16424</name>
</gene>
<feature type="coiled-coil region" evidence="1">
    <location>
        <begin position="79"/>
        <end position="134"/>
    </location>
</feature>
<dbReference type="AlphaFoldDB" id="A0A146K4K2"/>
<feature type="domain" description="GYF" evidence="2">
    <location>
        <begin position="183"/>
        <end position="215"/>
    </location>
</feature>
<dbReference type="Gene3D" id="3.30.1490.40">
    <property type="match status" value="1"/>
</dbReference>